<evidence type="ECO:0000313" key="3">
    <source>
        <dbReference type="Proteomes" id="UP001165190"/>
    </source>
</evidence>
<keyword evidence="1" id="KW-1133">Transmembrane helix</keyword>
<protein>
    <submittedName>
        <fullName evidence="2">Uncharacterized protein</fullName>
    </submittedName>
</protein>
<dbReference type="EMBL" id="BSYR01000024">
    <property type="protein sequence ID" value="GMI92029.1"/>
    <property type="molecule type" value="Genomic_DNA"/>
</dbReference>
<comment type="caution">
    <text evidence="2">The sequence shown here is derived from an EMBL/GenBank/DDBJ whole genome shotgun (WGS) entry which is preliminary data.</text>
</comment>
<dbReference type="AlphaFoldDB" id="A0A9W7M954"/>
<keyword evidence="1" id="KW-0812">Transmembrane</keyword>
<evidence type="ECO:0000313" key="2">
    <source>
        <dbReference type="EMBL" id="GMI92029.1"/>
    </source>
</evidence>
<dbReference type="Proteomes" id="UP001165190">
    <property type="component" value="Unassembled WGS sequence"/>
</dbReference>
<evidence type="ECO:0000256" key="1">
    <source>
        <dbReference type="SAM" id="Phobius"/>
    </source>
</evidence>
<sequence>MIGIWLPDQTLQGPYEALCTLQWHGRTVFSEQQRHEIRNGDMGHGDRVYLALVRRRGTTLGFEKLLVWSPTTSLGRRFEQENGTSIRHGDGLYIWIMMLLIFSLSQLFFF</sequence>
<feature type="transmembrane region" description="Helical" evidence="1">
    <location>
        <begin position="92"/>
        <end position="109"/>
    </location>
</feature>
<reference evidence="2" key="1">
    <citation type="submission" date="2023-05" db="EMBL/GenBank/DDBJ databases">
        <title>Genome and transcriptome analyses reveal genes involved in the formation of fine ridges on petal epidermal cells in Hibiscus trionum.</title>
        <authorList>
            <person name="Koshimizu S."/>
            <person name="Masuda S."/>
            <person name="Ishii T."/>
            <person name="Shirasu K."/>
            <person name="Hoshino A."/>
            <person name="Arita M."/>
        </authorList>
    </citation>
    <scope>NUCLEOTIDE SEQUENCE</scope>
    <source>
        <strain evidence="2">Hamamatsu line</strain>
    </source>
</reference>
<keyword evidence="1" id="KW-0472">Membrane</keyword>
<proteinExistence type="predicted"/>
<organism evidence="2 3">
    <name type="scientific">Hibiscus trionum</name>
    <name type="common">Flower of an hour</name>
    <dbReference type="NCBI Taxonomy" id="183268"/>
    <lineage>
        <taxon>Eukaryota</taxon>
        <taxon>Viridiplantae</taxon>
        <taxon>Streptophyta</taxon>
        <taxon>Embryophyta</taxon>
        <taxon>Tracheophyta</taxon>
        <taxon>Spermatophyta</taxon>
        <taxon>Magnoliopsida</taxon>
        <taxon>eudicotyledons</taxon>
        <taxon>Gunneridae</taxon>
        <taxon>Pentapetalae</taxon>
        <taxon>rosids</taxon>
        <taxon>malvids</taxon>
        <taxon>Malvales</taxon>
        <taxon>Malvaceae</taxon>
        <taxon>Malvoideae</taxon>
        <taxon>Hibiscus</taxon>
    </lineage>
</organism>
<name>A0A9W7M954_HIBTR</name>
<accession>A0A9W7M954</accession>
<keyword evidence="3" id="KW-1185">Reference proteome</keyword>
<gene>
    <name evidence="2" type="ORF">HRI_002872200</name>
</gene>